<reference evidence="3" key="2">
    <citation type="submission" date="2023-05" db="EMBL/GenBank/DDBJ databases">
        <authorList>
            <person name="Schelkunov M.I."/>
        </authorList>
    </citation>
    <scope>NUCLEOTIDE SEQUENCE</scope>
    <source>
        <strain evidence="3">Hsosn_3</strain>
        <tissue evidence="3">Leaf</tissue>
    </source>
</reference>
<dbReference type="EMBL" id="JAUIZM010000007">
    <property type="protein sequence ID" value="KAK1374201.1"/>
    <property type="molecule type" value="Genomic_DNA"/>
</dbReference>
<evidence type="ECO:0000313" key="4">
    <source>
        <dbReference type="Proteomes" id="UP001237642"/>
    </source>
</evidence>
<feature type="domain" description="Reverse transcriptase zinc-binding" evidence="2">
    <location>
        <begin position="436"/>
        <end position="506"/>
    </location>
</feature>
<comment type="caution">
    <text evidence="3">The sequence shown here is derived from an EMBL/GenBank/DDBJ whole genome shotgun (WGS) entry which is preliminary data.</text>
</comment>
<dbReference type="AlphaFoldDB" id="A0AAD8HWV9"/>
<dbReference type="InterPro" id="IPR026960">
    <property type="entry name" value="RVT-Znf"/>
</dbReference>
<accession>A0AAD8HWV9</accession>
<dbReference type="Proteomes" id="UP001237642">
    <property type="component" value="Unassembled WGS sequence"/>
</dbReference>
<proteinExistence type="predicted"/>
<keyword evidence="4" id="KW-1185">Reference proteome</keyword>
<sequence>MIKDCERDLAAKDSSANPDAFKNAIAIRNKIVELYETKTNMLKQKSRISWNIEGIKILNSFTNQSSKGDAETHVLFRAGNIGGNKLNPESRQWLDKEISLDEIHFALKDSSNEKAPGPDGINMGCLKFLWEHLKFKLLEDFKRFSRSGILPNGMNSSFLALIPKGESPRCVTDYRLISLINSSVKLFMKVLAIRLNHCIKSIVSENQYAFMKERQSTESIMILNEVSHSLRTNKTEGLILKIDFEKTFDTFGWSFLIEWLQYLGFGEQWLKWIHSYLLTMRTFVLINGSPTKEFAPKRGLRQDASLDSIKAIKRIWICFQLLTEVLRGIIKINEVNGFNRALSKENFKWDIRNGNSAFFWEDLWIGREPLCICFGRLYNISKLKLLVRDFVNKWMLPTSIVHDLWSRPLRVWELEESPYSSALGRKFLHGEFNISSTVWSMFWKFKALPKVLMFVWKLSHNVLTTKSFLIMRLGQCIGSALCPRCNKEEETQEHIFWSCELAVKIWHEFFQWWGMIHKFRGKGFCNIRRWQNWFPSGSQRDGWNLAVVSCLWSMWICRNKLVFEGITTESKEIIHLVKLRAWTWYDSSGTEIRVMEQLWLLDPGTLIARHQMEANNLLMMKNYEYFCFVDGSFSRLCCDAIKAGIVGVLWRLPPYGIFKINVHACFFEEPLGNGNVSGIGVVIRNHGGRIVRMVAVCHAEGFEESLYGYDRFDIELETDNEEAFWEWRNATRYLARYGVENWDMVVILAGPVGRVFELWASNLGLGPIGFMAVHEMDLEANVVDEVAGVEDELMLAQEMI</sequence>
<dbReference type="Pfam" id="PF13966">
    <property type="entry name" value="zf-RVT"/>
    <property type="match status" value="1"/>
</dbReference>
<organism evidence="3 4">
    <name type="scientific">Heracleum sosnowskyi</name>
    <dbReference type="NCBI Taxonomy" id="360622"/>
    <lineage>
        <taxon>Eukaryota</taxon>
        <taxon>Viridiplantae</taxon>
        <taxon>Streptophyta</taxon>
        <taxon>Embryophyta</taxon>
        <taxon>Tracheophyta</taxon>
        <taxon>Spermatophyta</taxon>
        <taxon>Magnoliopsida</taxon>
        <taxon>eudicotyledons</taxon>
        <taxon>Gunneridae</taxon>
        <taxon>Pentapetalae</taxon>
        <taxon>asterids</taxon>
        <taxon>campanulids</taxon>
        <taxon>Apiales</taxon>
        <taxon>Apiaceae</taxon>
        <taxon>Apioideae</taxon>
        <taxon>apioid superclade</taxon>
        <taxon>Tordylieae</taxon>
        <taxon>Tordyliinae</taxon>
        <taxon>Heracleum</taxon>
    </lineage>
</organism>
<dbReference type="InterPro" id="IPR000477">
    <property type="entry name" value="RT_dom"/>
</dbReference>
<name>A0AAD8HWV9_9APIA</name>
<protein>
    <recommendedName>
        <fullName evidence="5">Reverse transcriptase domain-containing protein</fullName>
    </recommendedName>
</protein>
<gene>
    <name evidence="3" type="ORF">POM88_030394</name>
</gene>
<feature type="domain" description="Reverse transcriptase" evidence="1">
    <location>
        <begin position="162"/>
        <end position="302"/>
    </location>
</feature>
<dbReference type="Pfam" id="PF00078">
    <property type="entry name" value="RVT_1"/>
    <property type="match status" value="1"/>
</dbReference>
<reference evidence="3" key="1">
    <citation type="submission" date="2023-02" db="EMBL/GenBank/DDBJ databases">
        <title>Genome of toxic invasive species Heracleum sosnowskyi carries increased number of genes despite the absence of recent whole-genome duplications.</title>
        <authorList>
            <person name="Schelkunov M."/>
            <person name="Shtratnikova V."/>
            <person name="Makarenko M."/>
            <person name="Klepikova A."/>
            <person name="Omelchenko D."/>
            <person name="Novikova G."/>
            <person name="Obukhova E."/>
            <person name="Bogdanov V."/>
            <person name="Penin A."/>
            <person name="Logacheva M."/>
        </authorList>
    </citation>
    <scope>NUCLEOTIDE SEQUENCE</scope>
    <source>
        <strain evidence="3">Hsosn_3</strain>
        <tissue evidence="3">Leaf</tissue>
    </source>
</reference>
<evidence type="ECO:0000313" key="3">
    <source>
        <dbReference type="EMBL" id="KAK1374201.1"/>
    </source>
</evidence>
<evidence type="ECO:0008006" key="5">
    <source>
        <dbReference type="Google" id="ProtNLM"/>
    </source>
</evidence>
<evidence type="ECO:0000259" key="2">
    <source>
        <dbReference type="Pfam" id="PF13966"/>
    </source>
</evidence>
<evidence type="ECO:0000259" key="1">
    <source>
        <dbReference type="Pfam" id="PF00078"/>
    </source>
</evidence>
<dbReference type="PANTHER" id="PTHR19446">
    <property type="entry name" value="REVERSE TRANSCRIPTASES"/>
    <property type="match status" value="1"/>
</dbReference>